<gene>
    <name evidence="1" type="ORF">I0Q91_02420</name>
</gene>
<keyword evidence="1" id="KW-0808">Transferase</keyword>
<dbReference type="RefSeq" id="WP_270452642.1">
    <property type="nucleotide sequence ID" value="NZ_JADPIE010000001.1"/>
</dbReference>
<evidence type="ECO:0000313" key="1">
    <source>
        <dbReference type="EMBL" id="MBF8435923.1"/>
    </source>
</evidence>
<dbReference type="Proteomes" id="UP000621436">
    <property type="component" value="Unassembled WGS sequence"/>
</dbReference>
<dbReference type="InterPro" id="IPR029063">
    <property type="entry name" value="SAM-dependent_MTases_sf"/>
</dbReference>
<organism evidence="1 2">
    <name type="scientific">Halonatronomonas betaini</name>
    <dbReference type="NCBI Taxonomy" id="2778430"/>
    <lineage>
        <taxon>Bacteria</taxon>
        <taxon>Bacillati</taxon>
        <taxon>Bacillota</taxon>
        <taxon>Clostridia</taxon>
        <taxon>Halanaerobiales</taxon>
        <taxon>Halarsenatibacteraceae</taxon>
        <taxon>Halonatronomonas</taxon>
    </lineage>
</organism>
<name>A0A931AW69_9FIRM</name>
<dbReference type="Gene3D" id="3.40.50.150">
    <property type="entry name" value="Vaccinia Virus protein VP39"/>
    <property type="match status" value="1"/>
</dbReference>
<proteinExistence type="predicted"/>
<keyword evidence="2" id="KW-1185">Reference proteome</keyword>
<comment type="caution">
    <text evidence="1">The sequence shown here is derived from an EMBL/GenBank/DDBJ whole genome shotgun (WGS) entry which is preliminary data.</text>
</comment>
<sequence>MDLIRPTVQKLEKICKGNSFLFKLYALPYKKTVYREVELGEISKSDRVLNIGCGALPFTSFHLYKLTGASIIAVDLDEKAVSEARNLLTKLKISEEKILPVNLSALEAVDKFDFNKVVAALQTEGKEELLEAIKEKAVKKGINIDFIVREPRSGFVNQYDNISYEKLNNCVVKKARQNFPTFDRSISIEFGEI</sequence>
<keyword evidence="1" id="KW-0489">Methyltransferase</keyword>
<dbReference type="GO" id="GO:0008168">
    <property type="term" value="F:methyltransferase activity"/>
    <property type="evidence" value="ECO:0007669"/>
    <property type="project" value="UniProtKB-KW"/>
</dbReference>
<dbReference type="GO" id="GO:0032259">
    <property type="term" value="P:methylation"/>
    <property type="evidence" value="ECO:0007669"/>
    <property type="project" value="UniProtKB-KW"/>
</dbReference>
<protein>
    <submittedName>
        <fullName evidence="1">Class I SAM-dependent methyltransferase</fullName>
    </submittedName>
</protein>
<reference evidence="1" key="1">
    <citation type="submission" date="2020-11" db="EMBL/GenBank/DDBJ databases">
        <title>Halonatronomonas betainensis gen. nov., sp. nov. a novel haloalkaliphilic representative of the family Halanaerobiacae capable of betaine degradation.</title>
        <authorList>
            <person name="Boltyanskaya Y."/>
            <person name="Kevbrin V."/>
            <person name="Detkova E."/>
            <person name="Grouzdev D.S."/>
            <person name="Koziaeva V."/>
            <person name="Zhilina T."/>
        </authorList>
    </citation>
    <scope>NUCLEOTIDE SEQUENCE</scope>
    <source>
        <strain evidence="1">Z-7014</strain>
    </source>
</reference>
<dbReference type="SUPFAM" id="SSF53335">
    <property type="entry name" value="S-adenosyl-L-methionine-dependent methyltransferases"/>
    <property type="match status" value="1"/>
</dbReference>
<accession>A0A931AW69</accession>
<evidence type="ECO:0000313" key="2">
    <source>
        <dbReference type="Proteomes" id="UP000621436"/>
    </source>
</evidence>
<dbReference type="AlphaFoldDB" id="A0A931AW69"/>
<dbReference type="CDD" id="cd02440">
    <property type="entry name" value="AdoMet_MTases"/>
    <property type="match status" value="1"/>
</dbReference>
<dbReference type="EMBL" id="JADPIE010000001">
    <property type="protein sequence ID" value="MBF8435923.1"/>
    <property type="molecule type" value="Genomic_DNA"/>
</dbReference>